<evidence type="ECO:0000256" key="1">
    <source>
        <dbReference type="SAM" id="Phobius"/>
    </source>
</evidence>
<reference evidence="3 4" key="2">
    <citation type="submission" date="2018-06" db="EMBL/GenBank/DDBJ databases">
        <title>Comparative genomics of rhizobia nodulating Arachis hypogaea in China.</title>
        <authorList>
            <person name="Li Y."/>
        </authorList>
    </citation>
    <scope>NUCLEOTIDE SEQUENCE [LARGE SCALE GENOMIC DNA]</scope>
    <source>
        <strain evidence="3 4">CCBAU 51658</strain>
    </source>
</reference>
<keyword evidence="4" id="KW-1185">Reference proteome</keyword>
<evidence type="ECO:0000313" key="4">
    <source>
        <dbReference type="Proteomes" id="UP000593880"/>
    </source>
</evidence>
<sequence>MTTSDTAVPEPTPEQAALFARVRRMMLIAGLTTALAVCAVLIAVGYRLFKSEGRAAGPVGDVIATLPKGAKIVSTGLAGDRLVVTLDIGGVTEIRTFDAQTLKPAGKLKFANEP</sequence>
<reference evidence="2" key="3">
    <citation type="submission" date="2022-12" db="EMBL/GenBank/DDBJ databases">
        <authorList>
            <person name="Sun Q."/>
            <person name="Zhou Y."/>
        </authorList>
    </citation>
    <scope>NUCLEOTIDE SEQUENCE</scope>
    <source>
        <strain evidence="2">CGMCC 1.15034</strain>
    </source>
</reference>
<dbReference type="OrthoDB" id="7959497at2"/>
<dbReference type="RefSeq" id="WP_128968253.1">
    <property type="nucleotide sequence ID" value="NZ_BMHC01000028.1"/>
</dbReference>
<dbReference type="Proteomes" id="UP000593880">
    <property type="component" value="Chromosome"/>
</dbReference>
<feature type="transmembrane region" description="Helical" evidence="1">
    <location>
        <begin position="25"/>
        <end position="46"/>
    </location>
</feature>
<evidence type="ECO:0000313" key="2">
    <source>
        <dbReference type="EMBL" id="GGI33051.1"/>
    </source>
</evidence>
<proteinExistence type="predicted"/>
<keyword evidence="1" id="KW-0472">Membrane</keyword>
<evidence type="ECO:0000313" key="5">
    <source>
        <dbReference type="Proteomes" id="UP000625079"/>
    </source>
</evidence>
<keyword evidence="1" id="KW-1133">Transmembrane helix</keyword>
<reference evidence="2" key="1">
    <citation type="journal article" date="2014" name="Int. J. Syst. Evol. Microbiol.">
        <title>Complete genome sequence of Corynebacterium casei LMG S-19264T (=DSM 44701T), isolated from a smear-ripened cheese.</title>
        <authorList>
            <consortium name="US DOE Joint Genome Institute (JGI-PGF)"/>
            <person name="Walter F."/>
            <person name="Albersmeier A."/>
            <person name="Kalinowski J."/>
            <person name="Ruckert C."/>
        </authorList>
    </citation>
    <scope>NUCLEOTIDE SEQUENCE</scope>
    <source>
        <strain evidence="2">CGMCC 1.15034</strain>
    </source>
</reference>
<dbReference type="AlphaFoldDB" id="A0A410VDA0"/>
<keyword evidence="1" id="KW-0812">Transmembrane</keyword>
<protein>
    <recommendedName>
        <fullName evidence="6">Fimbrial protein</fullName>
    </recommendedName>
</protein>
<dbReference type="EMBL" id="CP030057">
    <property type="protein sequence ID" value="QOZ62683.1"/>
    <property type="molecule type" value="Genomic_DNA"/>
</dbReference>
<evidence type="ECO:0000313" key="3">
    <source>
        <dbReference type="EMBL" id="QOZ62683.1"/>
    </source>
</evidence>
<organism evidence="2 5">
    <name type="scientific">Bradyrhizobium guangdongense</name>
    <dbReference type="NCBI Taxonomy" id="1325090"/>
    <lineage>
        <taxon>Bacteria</taxon>
        <taxon>Pseudomonadati</taxon>
        <taxon>Pseudomonadota</taxon>
        <taxon>Alphaproteobacteria</taxon>
        <taxon>Hyphomicrobiales</taxon>
        <taxon>Nitrobacteraceae</taxon>
        <taxon>Bradyrhizobium</taxon>
    </lineage>
</organism>
<gene>
    <name evidence="2" type="ORF">GCM10010987_72460</name>
    <name evidence="3" type="ORF">XH86_31055</name>
</gene>
<dbReference type="Proteomes" id="UP000625079">
    <property type="component" value="Unassembled WGS sequence"/>
</dbReference>
<name>A0A410VDA0_9BRAD</name>
<accession>A0A410VDA0</accession>
<evidence type="ECO:0008006" key="6">
    <source>
        <dbReference type="Google" id="ProtNLM"/>
    </source>
</evidence>
<dbReference type="EMBL" id="BMHC01000028">
    <property type="protein sequence ID" value="GGI33051.1"/>
    <property type="molecule type" value="Genomic_DNA"/>
</dbReference>